<dbReference type="InterPro" id="IPR002486">
    <property type="entry name" value="Col_cuticle_N"/>
</dbReference>
<feature type="region of interest" description="Disordered" evidence="2">
    <location>
        <begin position="104"/>
        <end position="137"/>
    </location>
</feature>
<dbReference type="InterPro" id="IPR008160">
    <property type="entry name" value="Collagen"/>
</dbReference>
<dbReference type="Pfam" id="PF01484">
    <property type="entry name" value="Col_cuticle_N"/>
    <property type="match status" value="1"/>
</dbReference>
<keyword evidence="1" id="KW-0677">Repeat</keyword>
<sequence>MHEAKIIALVAAACSTMAILSCVLVIPSLYNAINEVHDAVIDGVQVFRVETDSAWTELMDVQISVIPPSKPRENPFKSIFRKKRQDFSGLPDYCHCEPIKITCPPGPPGPPGEPGSDGPPGPPGPPGEDNTVTYAPLTCPPADTTCIKCPAGPAGPPGVDGEPGPAGPDGPPGLPGPAGSDGPAGPPGKDGLAGADGKPGLPGGPGLPGNDAAYCPCPPRSAVFISRFTQ</sequence>
<feature type="transmembrane region" description="Helical" evidence="3">
    <location>
        <begin position="7"/>
        <end position="30"/>
    </location>
</feature>
<organism evidence="7">
    <name type="scientific">Onchocerca flexuosa</name>
    <dbReference type="NCBI Taxonomy" id="387005"/>
    <lineage>
        <taxon>Eukaryota</taxon>
        <taxon>Metazoa</taxon>
        <taxon>Ecdysozoa</taxon>
        <taxon>Nematoda</taxon>
        <taxon>Chromadorea</taxon>
        <taxon>Rhabditida</taxon>
        <taxon>Spirurina</taxon>
        <taxon>Spiruromorpha</taxon>
        <taxon>Filarioidea</taxon>
        <taxon>Onchocercidae</taxon>
        <taxon>Onchocerca</taxon>
    </lineage>
</organism>
<feature type="region of interest" description="Disordered" evidence="2">
    <location>
        <begin position="151"/>
        <end position="205"/>
    </location>
</feature>
<name>A0A183H3S3_9BILA</name>
<keyword evidence="3" id="KW-0472">Membrane</keyword>
<evidence type="ECO:0000256" key="2">
    <source>
        <dbReference type="SAM" id="MobiDB-lite"/>
    </source>
</evidence>
<dbReference type="GO" id="GO:0042302">
    <property type="term" value="F:structural constituent of cuticle"/>
    <property type="evidence" value="ECO:0007669"/>
    <property type="project" value="InterPro"/>
</dbReference>
<accession>A0A183H3S3</accession>
<dbReference type="SMART" id="SM01088">
    <property type="entry name" value="Col_cuticle_N"/>
    <property type="match status" value="1"/>
</dbReference>
<keyword evidence="3" id="KW-1133">Transmembrane helix</keyword>
<dbReference type="EMBL" id="UZAJ01001167">
    <property type="protein sequence ID" value="VDO31984.1"/>
    <property type="molecule type" value="Genomic_DNA"/>
</dbReference>
<evidence type="ECO:0000313" key="6">
    <source>
        <dbReference type="Proteomes" id="UP000267606"/>
    </source>
</evidence>
<dbReference type="PROSITE" id="PS51257">
    <property type="entry name" value="PROKAR_LIPOPROTEIN"/>
    <property type="match status" value="1"/>
</dbReference>
<keyword evidence="3" id="KW-0812">Transmembrane</keyword>
<dbReference type="PANTHER" id="PTHR24637">
    <property type="entry name" value="COLLAGEN"/>
    <property type="match status" value="1"/>
</dbReference>
<keyword evidence="6" id="KW-1185">Reference proteome</keyword>
<feature type="compositionally biased region" description="Pro residues" evidence="2">
    <location>
        <begin position="104"/>
        <end position="126"/>
    </location>
</feature>
<feature type="compositionally biased region" description="Low complexity" evidence="2">
    <location>
        <begin position="177"/>
        <end position="199"/>
    </location>
</feature>
<dbReference type="WBParaSite" id="OFLC_0000213201-mRNA-1">
    <property type="protein sequence ID" value="OFLC_0000213201-mRNA-1"/>
    <property type="gene ID" value="OFLC_0000213201"/>
</dbReference>
<dbReference type="STRING" id="387005.A0A183H3S3"/>
<dbReference type="AlphaFoldDB" id="A0A183H3S3"/>
<protein>
    <submittedName>
        <fullName evidence="7">Col_cuticle_N domain-containing protein</fullName>
    </submittedName>
</protein>
<feature type="compositionally biased region" description="Pro residues" evidence="2">
    <location>
        <begin position="165"/>
        <end position="175"/>
    </location>
</feature>
<evidence type="ECO:0000256" key="1">
    <source>
        <dbReference type="ARBA" id="ARBA00022737"/>
    </source>
</evidence>
<dbReference type="Pfam" id="PF01391">
    <property type="entry name" value="Collagen"/>
    <property type="match status" value="1"/>
</dbReference>
<dbReference type="PANTHER" id="PTHR24637:SF194">
    <property type="entry name" value="CUTICLE COLLAGEN 10-RELATED"/>
    <property type="match status" value="1"/>
</dbReference>
<proteinExistence type="predicted"/>
<evidence type="ECO:0000256" key="3">
    <source>
        <dbReference type="SAM" id="Phobius"/>
    </source>
</evidence>
<evidence type="ECO:0000313" key="7">
    <source>
        <dbReference type="WBParaSite" id="OFLC_0000213201-mRNA-1"/>
    </source>
</evidence>
<evidence type="ECO:0000259" key="4">
    <source>
        <dbReference type="SMART" id="SM01088"/>
    </source>
</evidence>
<dbReference type="Proteomes" id="UP000267606">
    <property type="component" value="Unassembled WGS sequence"/>
</dbReference>
<reference evidence="5 6" key="2">
    <citation type="submission" date="2018-11" db="EMBL/GenBank/DDBJ databases">
        <authorList>
            <consortium name="Pathogen Informatics"/>
        </authorList>
    </citation>
    <scope>NUCLEOTIDE SEQUENCE [LARGE SCALE GENOMIC DNA]</scope>
</reference>
<evidence type="ECO:0000313" key="5">
    <source>
        <dbReference type="EMBL" id="VDO31984.1"/>
    </source>
</evidence>
<dbReference type="Gene3D" id="1.20.5.320">
    <property type="entry name" value="6-Phosphogluconate Dehydrogenase, domain 3"/>
    <property type="match status" value="1"/>
</dbReference>
<reference evidence="7" key="1">
    <citation type="submission" date="2016-06" db="UniProtKB">
        <authorList>
            <consortium name="WormBaseParasite"/>
        </authorList>
    </citation>
    <scope>IDENTIFICATION</scope>
</reference>
<gene>
    <name evidence="5" type="ORF">OFLC_LOCUS2133</name>
</gene>
<feature type="domain" description="Nematode cuticle collagen N-terminal" evidence="4">
    <location>
        <begin position="6"/>
        <end position="58"/>
    </location>
</feature>